<feature type="transmembrane region" description="Helical" evidence="1">
    <location>
        <begin position="56"/>
        <end position="79"/>
    </location>
</feature>
<dbReference type="EMBL" id="JAMXQV010000003">
    <property type="protein sequence ID" value="MCR6482891.1"/>
    <property type="molecule type" value="Genomic_DNA"/>
</dbReference>
<feature type="transmembrane region" description="Helical" evidence="1">
    <location>
        <begin position="163"/>
        <end position="186"/>
    </location>
</feature>
<keyword evidence="1" id="KW-0472">Membrane</keyword>
<proteinExistence type="predicted"/>
<organism evidence="2 3">
    <name type="scientific">Amycolatopsis iheyensis</name>
    <dbReference type="NCBI Taxonomy" id="2945988"/>
    <lineage>
        <taxon>Bacteria</taxon>
        <taxon>Bacillati</taxon>
        <taxon>Actinomycetota</taxon>
        <taxon>Actinomycetes</taxon>
        <taxon>Pseudonocardiales</taxon>
        <taxon>Pseudonocardiaceae</taxon>
        <taxon>Amycolatopsis</taxon>
    </lineage>
</organism>
<keyword evidence="3" id="KW-1185">Reference proteome</keyword>
<feature type="transmembrane region" description="Helical" evidence="1">
    <location>
        <begin position="133"/>
        <end position="157"/>
    </location>
</feature>
<accession>A0A9X2SJJ1</accession>
<sequence>MDVNHHDDSSTAALVAIYQAERADSTSNMNFSLGLVAAEAAYLVGTSAFWDKLALLGGLMALLPFPLICLVAFQSVLLAASATKAISITCLEKRLKDLADLSDKSSGGHSVGFAASERIFNISGATRNGNLPIAAATLITYGGAGSIIVLYTAVVTLKSFNYLHAWAILPTAGYLALLTVITLSWLSGLRIVRNVPA</sequence>
<evidence type="ECO:0000256" key="1">
    <source>
        <dbReference type="SAM" id="Phobius"/>
    </source>
</evidence>
<protein>
    <submittedName>
        <fullName evidence="2">Uncharacterized protein</fullName>
    </submittedName>
</protein>
<reference evidence="2" key="1">
    <citation type="submission" date="2022-06" db="EMBL/GenBank/DDBJ databases">
        <title>Amycolatopsis iheyaensis sp. nov., a new species of the genus Amycolatopsis isolated from soil in Iheya island, Japan.</title>
        <authorList>
            <person name="Ngamcharungchit C."/>
            <person name="Kanto H."/>
            <person name="Take A."/>
            <person name="Intra B."/>
            <person name="Matsumoto A."/>
            <person name="Panbangred W."/>
            <person name="Inahashi Y."/>
        </authorList>
    </citation>
    <scope>NUCLEOTIDE SEQUENCE</scope>
    <source>
        <strain evidence="2">OK19-0408</strain>
    </source>
</reference>
<dbReference type="RefSeq" id="WP_257919509.1">
    <property type="nucleotide sequence ID" value="NZ_JAMXQV010000003.1"/>
</dbReference>
<dbReference type="AlphaFoldDB" id="A0A9X2SJJ1"/>
<keyword evidence="1" id="KW-0812">Transmembrane</keyword>
<dbReference type="Proteomes" id="UP001144096">
    <property type="component" value="Unassembled WGS sequence"/>
</dbReference>
<name>A0A9X2SJJ1_9PSEU</name>
<gene>
    <name evidence="2" type="ORF">M8542_08675</name>
</gene>
<keyword evidence="1" id="KW-1133">Transmembrane helix</keyword>
<evidence type="ECO:0000313" key="3">
    <source>
        <dbReference type="Proteomes" id="UP001144096"/>
    </source>
</evidence>
<comment type="caution">
    <text evidence="2">The sequence shown here is derived from an EMBL/GenBank/DDBJ whole genome shotgun (WGS) entry which is preliminary data.</text>
</comment>
<evidence type="ECO:0000313" key="2">
    <source>
        <dbReference type="EMBL" id="MCR6482891.1"/>
    </source>
</evidence>